<keyword evidence="1" id="KW-0808">Transferase</keyword>
<dbReference type="Proteomes" id="UP000470010">
    <property type="component" value="Unassembled WGS sequence"/>
</dbReference>
<evidence type="ECO:0000313" key="10">
    <source>
        <dbReference type="EMBL" id="MRX79456.1"/>
    </source>
</evidence>
<accession>A0A7K0G8X7</accession>
<evidence type="ECO:0000259" key="9">
    <source>
        <dbReference type="PROSITE" id="PS51372"/>
    </source>
</evidence>
<dbReference type="PANTHER" id="PTHR30185">
    <property type="entry name" value="CRYPTIC BETA-GLUCOSIDE BGL OPERON ANTITERMINATOR"/>
    <property type="match status" value="1"/>
</dbReference>
<dbReference type="CDD" id="cd05568">
    <property type="entry name" value="PTS_IIB_bgl_like"/>
    <property type="match status" value="1"/>
</dbReference>
<evidence type="ECO:0000256" key="3">
    <source>
        <dbReference type="ARBA" id="ARBA00023015"/>
    </source>
</evidence>
<dbReference type="InterPro" id="IPR036095">
    <property type="entry name" value="PTS_EIIB-like_sf"/>
</dbReference>
<dbReference type="PROSITE" id="PS51099">
    <property type="entry name" value="PTS_EIIB_TYPE_2"/>
    <property type="match status" value="1"/>
</dbReference>
<dbReference type="Pfam" id="PF05043">
    <property type="entry name" value="Mga"/>
    <property type="match status" value="1"/>
</dbReference>
<dbReference type="InterPro" id="IPR036634">
    <property type="entry name" value="PRD_sf"/>
</dbReference>
<dbReference type="SUPFAM" id="SSF52794">
    <property type="entry name" value="PTS system IIB component-like"/>
    <property type="match status" value="1"/>
</dbReference>
<dbReference type="SUPFAM" id="SSF55804">
    <property type="entry name" value="Phoshotransferase/anion transport protein"/>
    <property type="match status" value="1"/>
</dbReference>
<evidence type="ECO:0000259" key="7">
    <source>
        <dbReference type="PROSITE" id="PS51094"/>
    </source>
</evidence>
<dbReference type="InterPro" id="IPR011608">
    <property type="entry name" value="PRD"/>
</dbReference>
<evidence type="ECO:0000313" key="11">
    <source>
        <dbReference type="Proteomes" id="UP000470010"/>
    </source>
</evidence>
<feature type="domain" description="PRD" evidence="9">
    <location>
        <begin position="184"/>
        <end position="289"/>
    </location>
</feature>
<dbReference type="InterPro" id="IPR016152">
    <property type="entry name" value="PTrfase/Anion_transptr"/>
</dbReference>
<feature type="domain" description="PTS EIIA type-2" evidence="7">
    <location>
        <begin position="529"/>
        <end position="668"/>
    </location>
</feature>
<protein>
    <submittedName>
        <fullName evidence="10">PRD domain-containing protein</fullName>
    </submittedName>
</protein>
<feature type="region of interest" description="Disordered" evidence="6">
    <location>
        <begin position="296"/>
        <end position="315"/>
    </location>
</feature>
<comment type="caution">
    <text evidence="10">The sequence shown here is derived from an EMBL/GenBank/DDBJ whole genome shotgun (WGS) entry which is preliminary data.</text>
</comment>
<dbReference type="Pfam" id="PF00359">
    <property type="entry name" value="PTS_EIIA_2"/>
    <property type="match status" value="1"/>
</dbReference>
<dbReference type="InterPro" id="IPR050661">
    <property type="entry name" value="BglG_antiterminators"/>
</dbReference>
<reference evidence="11" key="1">
    <citation type="submission" date="2019-08" db="EMBL/GenBank/DDBJ databases">
        <title>Arthrobacter sp. nov., isolated from plateau pika and Tibetan wild ass.</title>
        <authorList>
            <person name="Ge Y."/>
        </authorList>
    </citation>
    <scope>NUCLEOTIDE SEQUENCE [LARGE SCALE GENOMIC DNA]</scope>
    <source>
        <strain evidence="11">HF-1365</strain>
    </source>
</reference>
<evidence type="ECO:0000256" key="6">
    <source>
        <dbReference type="SAM" id="MobiDB-lite"/>
    </source>
</evidence>
<dbReference type="Pfam" id="PF00874">
    <property type="entry name" value="PRD"/>
    <property type="match status" value="2"/>
</dbReference>
<dbReference type="GO" id="GO:0008982">
    <property type="term" value="F:protein-N(PI)-phosphohistidine-sugar phosphotransferase activity"/>
    <property type="evidence" value="ECO:0007669"/>
    <property type="project" value="InterPro"/>
</dbReference>
<keyword evidence="3" id="KW-0805">Transcription regulation</keyword>
<evidence type="ECO:0000256" key="4">
    <source>
        <dbReference type="ARBA" id="ARBA00023159"/>
    </source>
</evidence>
<dbReference type="GO" id="GO:0006355">
    <property type="term" value="P:regulation of DNA-templated transcription"/>
    <property type="evidence" value="ECO:0007669"/>
    <property type="project" value="InterPro"/>
</dbReference>
<organism evidence="10 11">
    <name type="scientific">Enorma shizhengliae</name>
    <dbReference type="NCBI Taxonomy" id="2606615"/>
    <lineage>
        <taxon>Bacteria</taxon>
        <taxon>Bacillati</taxon>
        <taxon>Actinomycetota</taxon>
        <taxon>Coriobacteriia</taxon>
        <taxon>Coriobacteriales</taxon>
        <taxon>Coriobacteriaceae</taxon>
        <taxon>Enorma</taxon>
    </lineage>
</organism>
<keyword evidence="5" id="KW-0804">Transcription</keyword>
<dbReference type="PROSITE" id="PS51094">
    <property type="entry name" value="PTS_EIIA_TYPE_2"/>
    <property type="match status" value="1"/>
</dbReference>
<feature type="compositionally biased region" description="Low complexity" evidence="6">
    <location>
        <begin position="296"/>
        <end position="306"/>
    </location>
</feature>
<keyword evidence="2" id="KW-0677">Repeat</keyword>
<dbReference type="SUPFAM" id="SSF63520">
    <property type="entry name" value="PTS-regulatory domain, PRD"/>
    <property type="match status" value="2"/>
</dbReference>
<dbReference type="InterPro" id="IPR002178">
    <property type="entry name" value="PTS_EIIA_type-2_dom"/>
</dbReference>
<dbReference type="InterPro" id="IPR007737">
    <property type="entry name" value="Mga_HTH"/>
</dbReference>
<sequence>MKLSKGALVKAIELVTYLNEREAASIDELTSEFEVSARTVRLHIQRTNEMLEGLAHISYARKQGGYVLSVINEEGFSEWLDRMHRFGDLDGSASDKRVTYLINDLLMRDDWVTVASMAQVLYVSPQSISKDLKAVEAKLGEYDLALEKRPRYGVRVRGSELNRRLCLASIATEGVIGSNPFGDETVPQVVKTIAGCIERALEEHPVYMSMLAFQNLVVHLMVAFYRIKEDCLILLDDETLDRIRLTPEFAAARSVAKQLDGAFGITLPESEVAYIAIHLAGKKSIIPEESAAADASSAEGAHAGAEGSHGDARGAAPHDARGVIIPDEVWNVVTEMLDRVWELFHFDFRDDLELRMNLARHIVPLVTRLRFNMSIDNPLLSDIKTRFPLAFAMALDAADVLGRHYGTTLSQAETGYIALAFALALDRLREEGPRRNVVVVCASGLGTSRLLEHAIRRQFGDRIDKVVPCDALHVEAMDFTGFDYIFTTVPLEGEFPIPVQEIHSFLNEVDVRQINELLRASADMGAGAGLFDPAWFDPHLDAETPHEAICGLAELMVERAGAPAELVELALERESAASTAFGSGLALPHPIRSLPGPTRVCAGIPNRPIRWGDKDVELVLLVAIGDDGRNALDWFFSRMAELLSHEERVKRIVDDRSFEVMMQEIAHGEERS</sequence>
<dbReference type="InterPro" id="IPR013011">
    <property type="entry name" value="PTS_EIIB_2"/>
</dbReference>
<evidence type="ECO:0000256" key="5">
    <source>
        <dbReference type="ARBA" id="ARBA00023163"/>
    </source>
</evidence>
<evidence type="ECO:0000259" key="8">
    <source>
        <dbReference type="PROSITE" id="PS51099"/>
    </source>
</evidence>
<proteinExistence type="predicted"/>
<dbReference type="Gene3D" id="1.10.1790.10">
    <property type="entry name" value="PRD domain"/>
    <property type="match status" value="2"/>
</dbReference>
<dbReference type="Gene3D" id="3.40.50.2300">
    <property type="match status" value="1"/>
</dbReference>
<feature type="domain" description="PRD" evidence="9">
    <location>
        <begin position="324"/>
        <end position="431"/>
    </location>
</feature>
<keyword evidence="11" id="KW-1185">Reference proteome</keyword>
<gene>
    <name evidence="10" type="ORF">GJE22_02345</name>
</gene>
<keyword evidence="4" id="KW-0010">Activator</keyword>
<dbReference type="GO" id="GO:0009401">
    <property type="term" value="P:phosphoenolpyruvate-dependent sugar phosphotransferase system"/>
    <property type="evidence" value="ECO:0007669"/>
    <property type="project" value="InterPro"/>
</dbReference>
<dbReference type="PROSITE" id="PS51372">
    <property type="entry name" value="PRD_2"/>
    <property type="match status" value="2"/>
</dbReference>
<dbReference type="Gene3D" id="3.40.930.10">
    <property type="entry name" value="Mannitol-specific EII, Chain A"/>
    <property type="match status" value="1"/>
</dbReference>
<dbReference type="PANTHER" id="PTHR30185:SF13">
    <property type="entry name" value="LICABCH OPERON REGULATOR-RELATED"/>
    <property type="match status" value="1"/>
</dbReference>
<evidence type="ECO:0000256" key="1">
    <source>
        <dbReference type="ARBA" id="ARBA00022679"/>
    </source>
</evidence>
<evidence type="ECO:0000256" key="2">
    <source>
        <dbReference type="ARBA" id="ARBA00022737"/>
    </source>
</evidence>
<dbReference type="AlphaFoldDB" id="A0A7K0G8X7"/>
<feature type="domain" description="PTS EIIB type-2" evidence="8">
    <location>
        <begin position="435"/>
        <end position="526"/>
    </location>
</feature>
<dbReference type="EMBL" id="VTFZ01000001">
    <property type="protein sequence ID" value="MRX79456.1"/>
    <property type="molecule type" value="Genomic_DNA"/>
</dbReference>
<name>A0A7K0G8X7_9ACTN</name>